<dbReference type="InterPro" id="IPR010255">
    <property type="entry name" value="Haem_peroxidase_sf"/>
</dbReference>
<keyword evidence="3" id="KW-0560">Oxidoreductase</keyword>
<dbReference type="PANTHER" id="PTHR11475">
    <property type="entry name" value="OXIDASE/PEROXIDASE"/>
    <property type="match status" value="1"/>
</dbReference>
<feature type="non-terminal residue" evidence="5">
    <location>
        <position position="445"/>
    </location>
</feature>
<keyword evidence="4" id="KW-0325">Glycoprotein</keyword>
<dbReference type="Proteomes" id="UP001331761">
    <property type="component" value="Unassembled WGS sequence"/>
</dbReference>
<keyword evidence="2" id="KW-0964">Secreted</keyword>
<dbReference type="Pfam" id="PF03098">
    <property type="entry name" value="An_peroxidase"/>
    <property type="match status" value="2"/>
</dbReference>
<dbReference type="GO" id="GO:0004601">
    <property type="term" value="F:peroxidase activity"/>
    <property type="evidence" value="ECO:0007669"/>
    <property type="project" value="UniProtKB-KW"/>
</dbReference>
<dbReference type="InterPro" id="IPR019791">
    <property type="entry name" value="Haem_peroxidase_animal"/>
</dbReference>
<dbReference type="PROSITE" id="PS50292">
    <property type="entry name" value="PEROXIDASE_3"/>
    <property type="match status" value="2"/>
</dbReference>
<protein>
    <submittedName>
        <fullName evidence="5">Uncharacterized protein</fullName>
    </submittedName>
</protein>
<proteinExistence type="predicted"/>
<comment type="subcellular location">
    <subcellularLocation>
        <location evidence="1">Secreted</location>
    </subcellularLocation>
</comment>
<evidence type="ECO:0000313" key="5">
    <source>
        <dbReference type="EMBL" id="KAK5976727.1"/>
    </source>
</evidence>
<organism evidence="5 6">
    <name type="scientific">Trichostrongylus colubriformis</name>
    <name type="common">Black scour worm</name>
    <dbReference type="NCBI Taxonomy" id="6319"/>
    <lineage>
        <taxon>Eukaryota</taxon>
        <taxon>Metazoa</taxon>
        <taxon>Ecdysozoa</taxon>
        <taxon>Nematoda</taxon>
        <taxon>Chromadorea</taxon>
        <taxon>Rhabditida</taxon>
        <taxon>Rhabditina</taxon>
        <taxon>Rhabditomorpha</taxon>
        <taxon>Strongyloidea</taxon>
        <taxon>Trichostrongylidae</taxon>
        <taxon>Trichostrongylus</taxon>
    </lineage>
</organism>
<evidence type="ECO:0000256" key="1">
    <source>
        <dbReference type="ARBA" id="ARBA00004613"/>
    </source>
</evidence>
<accession>A0AAN8IPB6</accession>
<evidence type="ECO:0000313" key="6">
    <source>
        <dbReference type="Proteomes" id="UP001331761"/>
    </source>
</evidence>
<dbReference type="SUPFAM" id="SSF48113">
    <property type="entry name" value="Heme-dependent peroxidases"/>
    <property type="match status" value="2"/>
</dbReference>
<dbReference type="PANTHER" id="PTHR11475:SF4">
    <property type="entry name" value="CHORION PEROXIDASE"/>
    <property type="match status" value="1"/>
</dbReference>
<evidence type="ECO:0000256" key="2">
    <source>
        <dbReference type="ARBA" id="ARBA00022525"/>
    </source>
</evidence>
<dbReference type="InterPro" id="IPR037120">
    <property type="entry name" value="Haem_peroxidase_sf_animal"/>
</dbReference>
<comment type="caution">
    <text evidence="5">The sequence shown here is derived from an EMBL/GenBank/DDBJ whole genome shotgun (WGS) entry which is preliminary data.</text>
</comment>
<evidence type="ECO:0000256" key="4">
    <source>
        <dbReference type="ARBA" id="ARBA00023180"/>
    </source>
</evidence>
<dbReference type="GO" id="GO:0006979">
    <property type="term" value="P:response to oxidative stress"/>
    <property type="evidence" value="ECO:0007669"/>
    <property type="project" value="InterPro"/>
</dbReference>
<name>A0AAN8IPB6_TRICO</name>
<dbReference type="EMBL" id="WIXE01011466">
    <property type="protein sequence ID" value="KAK5976727.1"/>
    <property type="molecule type" value="Genomic_DNA"/>
</dbReference>
<dbReference type="Gene3D" id="1.10.640.10">
    <property type="entry name" value="Haem peroxidase domain superfamily, animal type"/>
    <property type="match status" value="2"/>
</dbReference>
<gene>
    <name evidence="5" type="ORF">GCK32_011934</name>
</gene>
<sequence>MSFLKGIKDTVSSAAGQIGDVLETAEHKAEESAKWVADSAKGAYDATAEKTAEAAHVVGEKTTDTAYAIGGVLGGTKDAAGDAVEAAKEQTSHAAKVVSDFIFGEKKEADHAVQQVEQHLAKAEADAYDPFTRTTYETDRAAYEGMTVTYDPFTHATSEADRAAHEAKAGGFGILDSVKGAVSGVGEKIGHVAESTVRSFHELKEYFIHDPKVEYINTIYENVDDIDLLVGVLAEQPLKGALFGPTMACIAGKQFQRTRRGDRFWYENYFAQSGFSEKQLMELRKTTLAEIICSNTDIQKIQSNQHAFVKGDPLFAYANMMRAKSHAKQISQVSSMLLETTKLLVKGETLSEDERLPALEMDVLQRVLPEVDVTTFVNNFTAFLSEDGQSSNDECLPKMLPCDHTTKYRTHTGWCNNLKFPGYANSFSPLRHLLPPVYEDGFDAP</sequence>
<dbReference type="AlphaFoldDB" id="A0AAN8IPB6"/>
<dbReference type="GO" id="GO:0020037">
    <property type="term" value="F:heme binding"/>
    <property type="evidence" value="ECO:0007669"/>
    <property type="project" value="InterPro"/>
</dbReference>
<evidence type="ECO:0000256" key="3">
    <source>
        <dbReference type="ARBA" id="ARBA00022559"/>
    </source>
</evidence>
<keyword evidence="3" id="KW-0575">Peroxidase</keyword>
<reference evidence="5 6" key="1">
    <citation type="submission" date="2019-10" db="EMBL/GenBank/DDBJ databases">
        <title>Assembly and Annotation for the nematode Trichostrongylus colubriformis.</title>
        <authorList>
            <person name="Martin J."/>
        </authorList>
    </citation>
    <scope>NUCLEOTIDE SEQUENCE [LARGE SCALE GENOMIC DNA]</scope>
    <source>
        <strain evidence="5">G859</strain>
        <tissue evidence="5">Whole worm</tissue>
    </source>
</reference>
<keyword evidence="6" id="KW-1185">Reference proteome</keyword>